<reference evidence="5 6" key="1">
    <citation type="journal article" date="2010" name="Nat. Commun.">
        <title>The complete sequence of the smallest known nuclear genome from the microsporidian Encephalitozoon intestinalis.</title>
        <authorList>
            <person name="Corradi N."/>
            <person name="Pombert J.-F."/>
            <person name="Farinelli L."/>
            <person name="Didier E.S."/>
            <person name="Keeling P.J."/>
        </authorList>
    </citation>
    <scope>NUCLEOTIDE SEQUENCE [LARGE SCALE GENOMIC DNA]</scope>
    <source>
        <strain evidence="5 6">ATCC 50506</strain>
    </source>
</reference>
<dbReference type="HOGENOM" id="CLU_963455_0_0_1"/>
<organism evidence="5 6">
    <name type="scientific">Encephalitozoon intestinalis (strain ATCC 50506)</name>
    <name type="common">Microsporidian parasite</name>
    <name type="synonym">Septata intestinalis</name>
    <dbReference type="NCBI Taxonomy" id="876142"/>
    <lineage>
        <taxon>Eukaryota</taxon>
        <taxon>Fungi</taxon>
        <taxon>Fungi incertae sedis</taxon>
        <taxon>Microsporidia</taxon>
        <taxon>Unikaryonidae</taxon>
        <taxon>Encephalitozoon</taxon>
    </lineage>
</organism>
<dbReference type="PANTHER" id="PTHR11066:SF34">
    <property type="entry name" value="ACYL-COENZYME A THIOESTERASE 8"/>
    <property type="match status" value="1"/>
</dbReference>
<keyword evidence="2" id="KW-0378">Hydrolase</keyword>
<dbReference type="OrthoDB" id="68328at2759"/>
<protein>
    <submittedName>
        <fullName evidence="5">Acylcoenzyme A thioesterase II</fullName>
    </submittedName>
</protein>
<dbReference type="InterPro" id="IPR029069">
    <property type="entry name" value="HotDog_dom_sf"/>
</dbReference>
<dbReference type="CDD" id="cd03444">
    <property type="entry name" value="Thioesterase_II_repeat1"/>
    <property type="match status" value="1"/>
</dbReference>
<gene>
    <name evidence="5" type="ORF">Eint_051580</name>
</gene>
<dbReference type="Pfam" id="PF13622">
    <property type="entry name" value="4HBT_3"/>
    <property type="match status" value="1"/>
</dbReference>
<dbReference type="Pfam" id="PF02551">
    <property type="entry name" value="Acyl_CoA_thio"/>
    <property type="match status" value="1"/>
</dbReference>
<dbReference type="SUPFAM" id="SSF54637">
    <property type="entry name" value="Thioesterase/thiol ester dehydrase-isomerase"/>
    <property type="match status" value="2"/>
</dbReference>
<dbReference type="RefSeq" id="XP_003072965.1">
    <property type="nucleotide sequence ID" value="XM_003072919.1"/>
</dbReference>
<evidence type="ECO:0000313" key="5">
    <source>
        <dbReference type="EMBL" id="ADM11605.1"/>
    </source>
</evidence>
<dbReference type="GeneID" id="9699286"/>
<accession>E0S719</accession>
<dbReference type="GO" id="GO:0006637">
    <property type="term" value="P:acyl-CoA metabolic process"/>
    <property type="evidence" value="ECO:0007669"/>
    <property type="project" value="InterPro"/>
</dbReference>
<dbReference type="InterPro" id="IPR025652">
    <property type="entry name" value="TesB_C"/>
</dbReference>
<dbReference type="GO" id="GO:0005782">
    <property type="term" value="C:peroxisomal matrix"/>
    <property type="evidence" value="ECO:0007669"/>
    <property type="project" value="TreeGrafter"/>
</dbReference>
<dbReference type="InterPro" id="IPR042171">
    <property type="entry name" value="Acyl-CoA_hotdog"/>
</dbReference>
<dbReference type="GO" id="GO:0009062">
    <property type="term" value="P:fatty acid catabolic process"/>
    <property type="evidence" value="ECO:0007669"/>
    <property type="project" value="TreeGrafter"/>
</dbReference>
<keyword evidence="6" id="KW-1185">Reference proteome</keyword>
<comment type="similarity">
    <text evidence="1">Belongs to the C/M/P thioester hydrolase family.</text>
</comment>
<dbReference type="VEuPathDB" id="MicrosporidiaDB:Eint_051580"/>
<dbReference type="GO" id="GO:0047617">
    <property type="term" value="F:fatty acyl-CoA hydrolase activity"/>
    <property type="evidence" value="ECO:0007669"/>
    <property type="project" value="InterPro"/>
</dbReference>
<evidence type="ECO:0000313" key="6">
    <source>
        <dbReference type="Proteomes" id="UP000002313"/>
    </source>
</evidence>
<evidence type="ECO:0000256" key="2">
    <source>
        <dbReference type="ARBA" id="ARBA00022801"/>
    </source>
</evidence>
<dbReference type="AlphaFoldDB" id="E0S719"/>
<dbReference type="InterPro" id="IPR003703">
    <property type="entry name" value="Acyl_CoA_thio"/>
</dbReference>
<feature type="domain" description="Acyl-CoA thioesterase-like N-terminal HotDog" evidence="4">
    <location>
        <begin position="25"/>
        <end position="102"/>
    </location>
</feature>
<sequence length="290" mass="32888">MEFLKIARLDSWTFEGSNLWSPLPGYPAFGGQLAAQSLASAFSTVSSDSVPVTMNILFINRCKSDKKVRYSVKNLRNGSIMDMRQVDCYQDDVLISSSHISFSRPDNNSHDYESPPYTAYDDEFIPFSEYISRSLANTSTNQAEIAVKFQVLYENMLMLFKVLDVDVGKENKDMRQIRIRIKEKPESMVEKASLITLITDILLMETALITSNLSLFSKDLSLLTSLNHVVNFVNLEKNIDDCYLYYIVKCKGIRNSKAICEGQLIHQDGTLICLTGQQGVFRVKSSYSRQ</sequence>
<dbReference type="EMBL" id="CP001946">
    <property type="protein sequence ID" value="ADM11605.1"/>
    <property type="molecule type" value="Genomic_DNA"/>
</dbReference>
<evidence type="ECO:0000259" key="3">
    <source>
        <dbReference type="Pfam" id="PF02551"/>
    </source>
</evidence>
<dbReference type="Gene3D" id="2.40.160.210">
    <property type="entry name" value="Acyl-CoA thioesterase, double hotdog domain"/>
    <property type="match status" value="1"/>
</dbReference>
<evidence type="ECO:0000259" key="4">
    <source>
        <dbReference type="Pfam" id="PF13622"/>
    </source>
</evidence>
<dbReference type="Proteomes" id="UP000002313">
    <property type="component" value="Chromosome V"/>
</dbReference>
<proteinExistence type="inferred from homology"/>
<reference evidence="5 6" key="2">
    <citation type="journal article" date="2012" name="Proc. Natl. Acad. Sci. U.S.A.">
        <title>Gain and loss of multiple functionally related, horizontally transferred genes in the reduced genomes of two microsporidian parasites.</title>
        <authorList>
            <person name="Pombert J.-F."/>
            <person name="Selman M."/>
            <person name="Burki F."/>
            <person name="Bardell F.T."/>
            <person name="Farinelli L."/>
            <person name="Solter L.F."/>
            <person name="Whitman D.W."/>
            <person name="Weiss L.M."/>
            <person name="Corradi N."/>
            <person name="Keeling P.J."/>
        </authorList>
    </citation>
    <scope>NUCLEOTIDE SEQUENCE [LARGE SCALE GENOMIC DNA]</scope>
    <source>
        <strain evidence="5 6">ATCC 50506</strain>
    </source>
</reference>
<evidence type="ECO:0000256" key="1">
    <source>
        <dbReference type="ARBA" id="ARBA00006538"/>
    </source>
</evidence>
<dbReference type="CDD" id="cd03445">
    <property type="entry name" value="Thioesterase_II_repeat2"/>
    <property type="match status" value="1"/>
</dbReference>
<dbReference type="InterPro" id="IPR049449">
    <property type="entry name" value="TesB_ACOT8-like_N"/>
</dbReference>
<dbReference type="KEGG" id="ein:Eint_051580"/>
<dbReference type="PANTHER" id="PTHR11066">
    <property type="entry name" value="ACYL-COA THIOESTERASE"/>
    <property type="match status" value="1"/>
</dbReference>
<name>E0S719_ENCIT</name>
<feature type="domain" description="Acyl-CoA thioesterase 2 C-terminal" evidence="3">
    <location>
        <begin position="176"/>
        <end position="280"/>
    </location>
</feature>